<evidence type="ECO:0000313" key="3">
    <source>
        <dbReference type="EMBL" id="TDP88347.1"/>
    </source>
</evidence>
<sequence length="408" mass="44155">MSALNHFLVITSSKDITHWVQTTLHDEGEVLQVDSDNLERVLQLVDAVQARAVLCELGSSRLSQDAGFMEGLTAAKPLLPVIALAETPDRQSVLTALRAGARDFISPDMRPGEVVSLVRRAVSREGSEQQRAGAGNEGQMTAIASARPGGDATMFALHLALALREAQPKHDILLLDLGVPAGDSLQYLGIEPSYTFVDAIRSLRRLDDTLINTAFPKHDSGLRILAMPEDALDAGRITSADLYVLVNVLKRHFHQIVVNLGGVPASEFLYVLLGRADRTLMFVEQSVPSCKQNRNLLQKLRDNKVDKVGAGQVSLIVDRYLSSVPPDAETIAKGFGIPLLSTLPSSGMARLTMMNSGESLFTSAPRDPYTVAVRKIAQELQREPGTPVRAVPQTTGWLASLSNRLKAG</sequence>
<dbReference type="GO" id="GO:0009898">
    <property type="term" value="C:cytoplasmic side of plasma membrane"/>
    <property type="evidence" value="ECO:0007669"/>
    <property type="project" value="TreeGrafter"/>
</dbReference>
<reference evidence="3 4" key="1">
    <citation type="submission" date="2019-03" db="EMBL/GenBank/DDBJ databases">
        <title>Genomic Encyclopedia of Type Strains, Phase IV (KMG-IV): sequencing the most valuable type-strain genomes for metagenomic binning, comparative biology and taxonomic classification.</title>
        <authorList>
            <person name="Goeker M."/>
        </authorList>
    </citation>
    <scope>NUCLEOTIDE SEQUENCE [LARGE SCALE GENOMIC DNA]</scope>
    <source>
        <strain evidence="3 4">DSM 11901</strain>
    </source>
</reference>
<protein>
    <submittedName>
        <fullName evidence="3">Pilus assembly protein CpaE</fullName>
    </submittedName>
</protein>
<dbReference type="GO" id="GO:0016887">
    <property type="term" value="F:ATP hydrolysis activity"/>
    <property type="evidence" value="ECO:0007669"/>
    <property type="project" value="TreeGrafter"/>
</dbReference>
<dbReference type="RefSeq" id="WP_133605967.1">
    <property type="nucleotide sequence ID" value="NZ_SNXW01000001.1"/>
</dbReference>
<dbReference type="OrthoDB" id="8531995at2"/>
<comment type="caution">
    <text evidence="1">Lacks conserved residue(s) required for the propagation of feature annotation.</text>
</comment>
<organism evidence="3 4">
    <name type="scientific">Aquabacterium commune</name>
    <dbReference type="NCBI Taxonomy" id="70586"/>
    <lineage>
        <taxon>Bacteria</taxon>
        <taxon>Pseudomonadati</taxon>
        <taxon>Pseudomonadota</taxon>
        <taxon>Betaproteobacteria</taxon>
        <taxon>Burkholderiales</taxon>
        <taxon>Aquabacterium</taxon>
    </lineage>
</organism>
<comment type="caution">
    <text evidence="3">The sequence shown here is derived from an EMBL/GenBank/DDBJ whole genome shotgun (WGS) entry which is preliminary data.</text>
</comment>
<dbReference type="Gene3D" id="3.40.50.300">
    <property type="entry name" value="P-loop containing nucleotide triphosphate hydrolases"/>
    <property type="match status" value="1"/>
</dbReference>
<dbReference type="GO" id="GO:0051782">
    <property type="term" value="P:negative regulation of cell division"/>
    <property type="evidence" value="ECO:0007669"/>
    <property type="project" value="TreeGrafter"/>
</dbReference>
<dbReference type="PANTHER" id="PTHR43384:SF13">
    <property type="entry name" value="SLR0110 PROTEIN"/>
    <property type="match status" value="1"/>
</dbReference>
<dbReference type="SUPFAM" id="SSF52172">
    <property type="entry name" value="CheY-like"/>
    <property type="match status" value="1"/>
</dbReference>
<evidence type="ECO:0000256" key="1">
    <source>
        <dbReference type="PROSITE-ProRule" id="PRU00169"/>
    </source>
</evidence>
<dbReference type="GO" id="GO:0000160">
    <property type="term" value="P:phosphorelay signal transduction system"/>
    <property type="evidence" value="ECO:0007669"/>
    <property type="project" value="InterPro"/>
</dbReference>
<dbReference type="InterPro" id="IPR050625">
    <property type="entry name" value="ParA/MinD_ATPase"/>
</dbReference>
<dbReference type="AlphaFoldDB" id="A0A4R6RQB3"/>
<evidence type="ECO:0000313" key="4">
    <source>
        <dbReference type="Proteomes" id="UP000294593"/>
    </source>
</evidence>
<dbReference type="InterPro" id="IPR027417">
    <property type="entry name" value="P-loop_NTPase"/>
</dbReference>
<name>A0A4R6RQB3_9BURK</name>
<dbReference type="PANTHER" id="PTHR43384">
    <property type="entry name" value="SEPTUM SITE-DETERMINING PROTEIN MIND HOMOLOG, CHLOROPLASTIC-RELATED"/>
    <property type="match status" value="1"/>
</dbReference>
<gene>
    <name evidence="3" type="ORF">EV672_101493</name>
</gene>
<dbReference type="Gene3D" id="3.40.50.2300">
    <property type="match status" value="1"/>
</dbReference>
<dbReference type="PROSITE" id="PS50110">
    <property type="entry name" value="RESPONSE_REGULATORY"/>
    <property type="match status" value="1"/>
</dbReference>
<dbReference type="GO" id="GO:0005829">
    <property type="term" value="C:cytosol"/>
    <property type="evidence" value="ECO:0007669"/>
    <property type="project" value="TreeGrafter"/>
</dbReference>
<proteinExistence type="predicted"/>
<dbReference type="SUPFAM" id="SSF52540">
    <property type="entry name" value="P-loop containing nucleoside triphosphate hydrolases"/>
    <property type="match status" value="1"/>
</dbReference>
<dbReference type="Proteomes" id="UP000294593">
    <property type="component" value="Unassembled WGS sequence"/>
</dbReference>
<dbReference type="Pfam" id="PF16968">
    <property type="entry name" value="TadZ_N"/>
    <property type="match status" value="1"/>
</dbReference>
<accession>A0A4R6RQB3</accession>
<evidence type="ECO:0000259" key="2">
    <source>
        <dbReference type="PROSITE" id="PS50110"/>
    </source>
</evidence>
<dbReference type="GO" id="GO:0005524">
    <property type="term" value="F:ATP binding"/>
    <property type="evidence" value="ECO:0007669"/>
    <property type="project" value="TreeGrafter"/>
</dbReference>
<dbReference type="InterPro" id="IPR031580">
    <property type="entry name" value="TadZ_N"/>
</dbReference>
<dbReference type="EMBL" id="SNXW01000001">
    <property type="protein sequence ID" value="TDP88347.1"/>
    <property type="molecule type" value="Genomic_DNA"/>
</dbReference>
<dbReference type="InterPro" id="IPR011006">
    <property type="entry name" value="CheY-like_superfamily"/>
</dbReference>
<keyword evidence="4" id="KW-1185">Reference proteome</keyword>
<dbReference type="InterPro" id="IPR001789">
    <property type="entry name" value="Sig_transdc_resp-reg_receiver"/>
</dbReference>
<feature type="domain" description="Response regulatory" evidence="2">
    <location>
        <begin position="6"/>
        <end position="122"/>
    </location>
</feature>